<comment type="similarity">
    <text evidence="11">Belongs to the Sp1 C2H2-type zinc-finger protein family.</text>
</comment>
<evidence type="ECO:0000313" key="20">
    <source>
        <dbReference type="Proteomes" id="UP000275846"/>
    </source>
</evidence>
<keyword evidence="2" id="KW-0479">Metal-binding</keyword>
<dbReference type="Gene3D" id="3.30.160.60">
    <property type="entry name" value="Classic Zinc Finger"/>
    <property type="match status" value="3"/>
</dbReference>
<feature type="domain" description="C2H2-type" evidence="18">
    <location>
        <begin position="353"/>
        <end position="382"/>
    </location>
</feature>
<comment type="function">
    <text evidence="12">Transcriptional activator essential for osteoblast differentiation. Binds to SP1 and EKLF consensus sequences and to other G/C-rich sequences.</text>
</comment>
<evidence type="ECO:0000256" key="1">
    <source>
        <dbReference type="ARBA" id="ARBA00004123"/>
    </source>
</evidence>
<dbReference type="OrthoDB" id="6365676at2759"/>
<dbReference type="FunFam" id="3.30.160.60:FF:000077">
    <property type="entry name" value="Sp8 transcription factor"/>
    <property type="match status" value="1"/>
</dbReference>
<keyword evidence="20" id="KW-1185">Reference proteome</keyword>
<evidence type="ECO:0000256" key="4">
    <source>
        <dbReference type="ARBA" id="ARBA00022771"/>
    </source>
</evidence>
<proteinExistence type="inferred from homology"/>
<reference evidence="19 20" key="2">
    <citation type="submission" date="2018-11" db="EMBL/GenBank/DDBJ databases">
        <authorList>
            <consortium name="Pathogen Informatics"/>
        </authorList>
    </citation>
    <scope>NUCLEOTIDE SEQUENCE [LARGE SCALE GENOMIC DNA]</scope>
    <source>
        <strain evidence="19 20">NST_G2</strain>
    </source>
</reference>
<evidence type="ECO:0000256" key="2">
    <source>
        <dbReference type="ARBA" id="ARBA00022723"/>
    </source>
</evidence>
<evidence type="ECO:0000256" key="7">
    <source>
        <dbReference type="ARBA" id="ARBA00023125"/>
    </source>
</evidence>
<dbReference type="WBParaSite" id="SSLN_0000264201-mRNA-1">
    <property type="protein sequence ID" value="SSLN_0000264201-mRNA-1"/>
    <property type="gene ID" value="SSLN_0000264201"/>
</dbReference>
<keyword evidence="7" id="KW-0238">DNA-binding</keyword>
<evidence type="ECO:0000256" key="5">
    <source>
        <dbReference type="ARBA" id="ARBA00022833"/>
    </source>
</evidence>
<dbReference type="SUPFAM" id="SSF57667">
    <property type="entry name" value="beta-beta-alpha zinc fingers"/>
    <property type="match status" value="2"/>
</dbReference>
<dbReference type="GO" id="GO:0000978">
    <property type="term" value="F:RNA polymerase II cis-regulatory region sequence-specific DNA binding"/>
    <property type="evidence" value="ECO:0007669"/>
    <property type="project" value="TreeGrafter"/>
</dbReference>
<reference evidence="21" key="1">
    <citation type="submission" date="2016-06" db="UniProtKB">
        <authorList>
            <consortium name="WormBaseParasite"/>
        </authorList>
    </citation>
    <scope>IDENTIFICATION</scope>
</reference>
<evidence type="ECO:0000256" key="10">
    <source>
        <dbReference type="ARBA" id="ARBA00023242"/>
    </source>
</evidence>
<keyword evidence="6" id="KW-0805">Transcription regulation</keyword>
<evidence type="ECO:0000256" key="13">
    <source>
        <dbReference type="ARBA" id="ARBA00065038"/>
    </source>
</evidence>
<name>A0A183SEA7_SCHSO</name>
<keyword evidence="10" id="KW-0539">Nucleus</keyword>
<keyword evidence="8" id="KW-0010">Activator</keyword>
<feature type="domain" description="C2H2-type" evidence="18">
    <location>
        <begin position="383"/>
        <end position="410"/>
    </location>
</feature>
<evidence type="ECO:0000256" key="17">
    <source>
        <dbReference type="SAM" id="MobiDB-lite"/>
    </source>
</evidence>
<feature type="region of interest" description="Disordered" evidence="17">
    <location>
        <begin position="1"/>
        <end position="23"/>
    </location>
</feature>
<evidence type="ECO:0000256" key="9">
    <source>
        <dbReference type="ARBA" id="ARBA00023163"/>
    </source>
</evidence>
<evidence type="ECO:0000256" key="11">
    <source>
        <dbReference type="ARBA" id="ARBA00038409"/>
    </source>
</evidence>
<dbReference type="EMBL" id="UYSU01032283">
    <property type="protein sequence ID" value="VDL88940.1"/>
    <property type="molecule type" value="Genomic_DNA"/>
</dbReference>
<feature type="region of interest" description="Disordered" evidence="17">
    <location>
        <begin position="406"/>
        <end position="457"/>
    </location>
</feature>
<dbReference type="GO" id="GO:0045944">
    <property type="term" value="P:positive regulation of transcription by RNA polymerase II"/>
    <property type="evidence" value="ECO:0007669"/>
    <property type="project" value="UniProtKB-ARBA"/>
</dbReference>
<dbReference type="AlphaFoldDB" id="A0A183SEA7"/>
<evidence type="ECO:0000256" key="6">
    <source>
        <dbReference type="ARBA" id="ARBA00023015"/>
    </source>
</evidence>
<accession>A0A183SEA7</accession>
<evidence type="ECO:0000256" key="14">
    <source>
        <dbReference type="ARBA" id="ARBA00067541"/>
    </source>
</evidence>
<keyword evidence="4 16" id="KW-0863">Zinc-finger</keyword>
<organism evidence="21">
    <name type="scientific">Schistocephalus solidus</name>
    <name type="common">Tapeworm</name>
    <dbReference type="NCBI Taxonomy" id="70667"/>
    <lineage>
        <taxon>Eukaryota</taxon>
        <taxon>Metazoa</taxon>
        <taxon>Spiralia</taxon>
        <taxon>Lophotrochozoa</taxon>
        <taxon>Platyhelminthes</taxon>
        <taxon>Cestoda</taxon>
        <taxon>Eucestoda</taxon>
        <taxon>Diphyllobothriidea</taxon>
        <taxon>Diphyllobothriidae</taxon>
        <taxon>Schistocephalus</taxon>
    </lineage>
</organism>
<evidence type="ECO:0000256" key="12">
    <source>
        <dbReference type="ARBA" id="ARBA00053320"/>
    </source>
</evidence>
<dbReference type="PANTHER" id="PTHR23235:SF177">
    <property type="entry name" value="C2H2-TYPE DOMAIN-CONTAINING PROTEIN"/>
    <property type="match status" value="1"/>
</dbReference>
<evidence type="ECO:0000256" key="8">
    <source>
        <dbReference type="ARBA" id="ARBA00023159"/>
    </source>
</evidence>
<sequence>MAENKFHYQAASSSPRGAEVEKETVRTCDHPFPSTQQTWSSSLCTQNECVQPEHQQHQHLGPTSTYSASYQQAQPCYLPPDLPLIDVSREQTVWDQLQRPLQMEPEVLASRGHSGNLAPSWLSGIYGDIPASFLSPWSNWPQYQHHQQNQASLERNSSAITTSASLDLVNDIHPFVGLSGVSVAAESDSSAGHLSEVITQLPSKTAASFLTSDSYSYFLAAAAAAQGCSPVGYLAPKKECFSPAVSLNDSDSRGPETNTGPASYLTTSMAREPTLRLPLPQARPPVSRGSANTTNGSSRRYVGRTSCDCPNCLAAELRRHNLHSCHVPGCGKVYNKTSHLKAHLRWHTGERPFVCNWLLCGKRFTRSDELQRHLRTHTGEKRFICPFCHKRFLRSDHLNKHVRTHCEDDEGRVNTEDEDDEETRGVATKGTETTERRTDTGDPMESPGRNTSSSSSNVWIDRLAEHGIKREITAVSPFIGEDTGKEENCKRIKVHADESDRSPASYCSTAITEATGDKSATEDRCSYVFPSPQFRPSR</sequence>
<dbReference type="Pfam" id="PF00096">
    <property type="entry name" value="zf-C2H2"/>
    <property type="match status" value="3"/>
</dbReference>
<dbReference type="InterPro" id="IPR013087">
    <property type="entry name" value="Znf_C2H2_type"/>
</dbReference>
<evidence type="ECO:0000313" key="21">
    <source>
        <dbReference type="WBParaSite" id="SSLN_0000264201-mRNA-1"/>
    </source>
</evidence>
<dbReference type="GO" id="GO:0005737">
    <property type="term" value="C:cytoplasm"/>
    <property type="evidence" value="ECO:0007669"/>
    <property type="project" value="UniProtKB-ARBA"/>
</dbReference>
<dbReference type="FunFam" id="3.30.160.60:FF:000100">
    <property type="entry name" value="Zinc finger 45-like"/>
    <property type="match status" value="1"/>
</dbReference>
<comment type="subcellular location">
    <subcellularLocation>
        <location evidence="1">Nucleus</location>
    </subcellularLocation>
</comment>
<feature type="domain" description="C2H2-type" evidence="18">
    <location>
        <begin position="323"/>
        <end position="352"/>
    </location>
</feature>
<gene>
    <name evidence="19" type="ORF">SSLN_LOCUS2555</name>
</gene>
<dbReference type="SMART" id="SM00355">
    <property type="entry name" value="ZnF_C2H2"/>
    <property type="match status" value="3"/>
</dbReference>
<dbReference type="PROSITE" id="PS00028">
    <property type="entry name" value="ZINC_FINGER_C2H2_1"/>
    <property type="match status" value="3"/>
</dbReference>
<dbReference type="GO" id="GO:0005634">
    <property type="term" value="C:nucleus"/>
    <property type="evidence" value="ECO:0007669"/>
    <property type="project" value="UniProtKB-SubCell"/>
</dbReference>
<dbReference type="Proteomes" id="UP000275846">
    <property type="component" value="Unassembled WGS sequence"/>
</dbReference>
<comment type="subunit">
    <text evidence="13">Interacts with RIOX1; the interaction is direct and inhibits transcription activator activity.</text>
</comment>
<protein>
    <recommendedName>
        <fullName evidence="14">Transcription factor Sp7</fullName>
    </recommendedName>
    <alternativeName>
        <fullName evidence="15">Zinc finger protein osterix</fullName>
    </alternativeName>
</protein>
<keyword evidence="5" id="KW-0862">Zinc</keyword>
<dbReference type="GO" id="GO:0000981">
    <property type="term" value="F:DNA-binding transcription factor activity, RNA polymerase II-specific"/>
    <property type="evidence" value="ECO:0007669"/>
    <property type="project" value="TreeGrafter"/>
</dbReference>
<dbReference type="InterPro" id="IPR036236">
    <property type="entry name" value="Znf_C2H2_sf"/>
</dbReference>
<evidence type="ECO:0000313" key="19">
    <source>
        <dbReference type="EMBL" id="VDL88940.1"/>
    </source>
</evidence>
<dbReference type="GO" id="GO:0008270">
    <property type="term" value="F:zinc ion binding"/>
    <property type="evidence" value="ECO:0007669"/>
    <property type="project" value="UniProtKB-KW"/>
</dbReference>
<evidence type="ECO:0000256" key="16">
    <source>
        <dbReference type="PROSITE-ProRule" id="PRU00042"/>
    </source>
</evidence>
<keyword evidence="9" id="KW-0804">Transcription</keyword>
<evidence type="ECO:0000256" key="3">
    <source>
        <dbReference type="ARBA" id="ARBA00022737"/>
    </source>
</evidence>
<feature type="region of interest" description="Disordered" evidence="17">
    <location>
        <begin position="278"/>
        <end position="297"/>
    </location>
</feature>
<dbReference type="PANTHER" id="PTHR23235">
    <property type="entry name" value="KRUEPPEL-LIKE TRANSCRIPTION FACTOR"/>
    <property type="match status" value="1"/>
</dbReference>
<evidence type="ECO:0000259" key="18">
    <source>
        <dbReference type="PROSITE" id="PS50157"/>
    </source>
</evidence>
<dbReference type="PROSITE" id="PS50157">
    <property type="entry name" value="ZINC_FINGER_C2H2_2"/>
    <property type="match status" value="3"/>
</dbReference>
<dbReference type="FunFam" id="3.30.160.60:FF:000014">
    <property type="entry name" value="Transcription factor Sp3"/>
    <property type="match status" value="1"/>
</dbReference>
<evidence type="ECO:0000256" key="15">
    <source>
        <dbReference type="ARBA" id="ARBA00077805"/>
    </source>
</evidence>
<dbReference type="STRING" id="70667.A0A183SEA7"/>
<keyword evidence="3" id="KW-0677">Repeat</keyword>